<keyword evidence="4" id="KW-1185">Reference proteome</keyword>
<keyword evidence="1" id="KW-0472">Membrane</keyword>
<evidence type="ECO:0000313" key="4">
    <source>
        <dbReference type="Proteomes" id="UP001549145"/>
    </source>
</evidence>
<evidence type="ECO:0000259" key="2">
    <source>
        <dbReference type="Pfam" id="PF03779"/>
    </source>
</evidence>
<dbReference type="InterPro" id="IPR005530">
    <property type="entry name" value="SPW"/>
</dbReference>
<dbReference type="RefSeq" id="WP_238282503.1">
    <property type="nucleotide sequence ID" value="NZ_BPQL01000178.1"/>
</dbReference>
<evidence type="ECO:0000256" key="1">
    <source>
        <dbReference type="SAM" id="Phobius"/>
    </source>
</evidence>
<comment type="caution">
    <text evidence="3">The sequence shown here is derived from an EMBL/GenBank/DDBJ whole genome shotgun (WGS) entry which is preliminary data.</text>
</comment>
<accession>A0ABV2LDN3</accession>
<keyword evidence="1" id="KW-0812">Transmembrane</keyword>
<feature type="domain" description="SPW repeat-containing integral membrane" evidence="2">
    <location>
        <begin position="24"/>
        <end position="116"/>
    </location>
</feature>
<feature type="transmembrane region" description="Helical" evidence="1">
    <location>
        <begin position="20"/>
        <end position="43"/>
    </location>
</feature>
<gene>
    <name evidence="3" type="ORF">ABID43_004990</name>
</gene>
<reference evidence="3 4" key="1">
    <citation type="submission" date="2024-06" db="EMBL/GenBank/DDBJ databases">
        <title>Genomic Encyclopedia of Type Strains, Phase IV (KMG-IV): sequencing the most valuable type-strain genomes for metagenomic binning, comparative biology and taxonomic classification.</title>
        <authorList>
            <person name="Goeker M."/>
        </authorList>
    </citation>
    <scope>NUCLEOTIDE SEQUENCE [LARGE SCALE GENOMIC DNA]</scope>
    <source>
        <strain evidence="3 4">DSM 21331</strain>
    </source>
</reference>
<dbReference type="Proteomes" id="UP001549145">
    <property type="component" value="Unassembled WGS sequence"/>
</dbReference>
<keyword evidence="1" id="KW-1133">Transmembrane helix</keyword>
<name>A0ABV2LDN3_9HYPH</name>
<dbReference type="EMBL" id="JBEPMM010000028">
    <property type="protein sequence ID" value="MET3695422.1"/>
    <property type="molecule type" value="Genomic_DNA"/>
</dbReference>
<feature type="transmembrane region" description="Helical" evidence="1">
    <location>
        <begin position="77"/>
        <end position="96"/>
    </location>
</feature>
<feature type="transmembrane region" description="Helical" evidence="1">
    <location>
        <begin position="102"/>
        <end position="122"/>
    </location>
</feature>
<organism evidence="3 4">
    <name type="scientific">Methylobacterium goesingense</name>
    <dbReference type="NCBI Taxonomy" id="243690"/>
    <lineage>
        <taxon>Bacteria</taxon>
        <taxon>Pseudomonadati</taxon>
        <taxon>Pseudomonadota</taxon>
        <taxon>Alphaproteobacteria</taxon>
        <taxon>Hyphomicrobiales</taxon>
        <taxon>Methylobacteriaceae</taxon>
        <taxon>Methylobacterium</taxon>
    </lineage>
</organism>
<protein>
    <recommendedName>
        <fullName evidence="2">SPW repeat-containing integral membrane domain-containing protein</fullName>
    </recommendedName>
</protein>
<sequence>MAHANPHAPPSAPEWRTDEILLGALQHAAGVALVLAAWILILVDVSRPGASALLPGLLVLGLSTANQLRFRVVLERAIALTGAWTLLAPWMLGFAANDMATWAHVTLGCVILASALASLRLARKP</sequence>
<evidence type="ECO:0000313" key="3">
    <source>
        <dbReference type="EMBL" id="MET3695422.1"/>
    </source>
</evidence>
<dbReference type="Pfam" id="PF03779">
    <property type="entry name" value="SPW"/>
    <property type="match status" value="1"/>
</dbReference>
<proteinExistence type="predicted"/>